<dbReference type="CDD" id="cd16343">
    <property type="entry name" value="LMWPTP"/>
    <property type="match status" value="1"/>
</dbReference>
<feature type="active site" description="Nucleophile" evidence="5">
    <location>
        <position position="41"/>
    </location>
</feature>
<dbReference type="STRING" id="1194083.BN12_2110002"/>
<dbReference type="Pfam" id="PF01451">
    <property type="entry name" value="LMWPc"/>
    <property type="match status" value="1"/>
</dbReference>
<keyword evidence="3 8" id="KW-0378">Hydrolase</keyword>
<dbReference type="PRINTS" id="PR00719">
    <property type="entry name" value="LMWPTPASE"/>
</dbReference>
<dbReference type="InterPro" id="IPR017867">
    <property type="entry name" value="Tyr_phospatase_low_mol_wt"/>
</dbReference>
<dbReference type="PANTHER" id="PTHR11717:SF7">
    <property type="entry name" value="LOW MOLECULAR WEIGHT PHOSPHOTYROSINE PROTEIN PHOSPHATASE"/>
    <property type="match status" value="1"/>
</dbReference>
<organism evidence="8 9">
    <name type="scientific">Nostocoides japonicum T1-X7</name>
    <dbReference type="NCBI Taxonomy" id="1194083"/>
    <lineage>
        <taxon>Bacteria</taxon>
        <taxon>Bacillati</taxon>
        <taxon>Actinomycetota</taxon>
        <taxon>Actinomycetes</taxon>
        <taxon>Micrococcales</taxon>
        <taxon>Intrasporangiaceae</taxon>
        <taxon>Nostocoides</taxon>
    </lineage>
</organism>
<feature type="region of interest" description="Disordered" evidence="6">
    <location>
        <begin position="1"/>
        <end position="28"/>
    </location>
</feature>
<evidence type="ECO:0000256" key="5">
    <source>
        <dbReference type="PIRSR" id="PIRSR617867-1"/>
    </source>
</evidence>
<reference evidence="8 9" key="1">
    <citation type="journal article" date="2013" name="ISME J.">
        <title>A metabolic model for members of the genus Tetrasphaera involved in enhanced biological phosphorus removal.</title>
        <authorList>
            <person name="Kristiansen R."/>
            <person name="Nguyen H.T.T."/>
            <person name="Saunders A.M."/>
            <person name="Nielsen J.L."/>
            <person name="Wimmer R."/>
            <person name="Le V.Q."/>
            <person name="McIlroy S.J."/>
            <person name="Petrovski S."/>
            <person name="Seviour R.J."/>
            <person name="Calteau A."/>
            <person name="Nielsen K.L."/>
            <person name="Nielsen P.H."/>
        </authorList>
    </citation>
    <scope>NUCLEOTIDE SEQUENCE [LARGE SCALE GENOMIC DNA]</scope>
    <source>
        <strain evidence="8 9">T1-X7</strain>
    </source>
</reference>
<feature type="compositionally biased region" description="Gly residues" evidence="6">
    <location>
        <begin position="8"/>
        <end position="19"/>
    </location>
</feature>
<dbReference type="InterPro" id="IPR023485">
    <property type="entry name" value="Ptyr_pPase"/>
</dbReference>
<comment type="similarity">
    <text evidence="1">Belongs to the low molecular weight phosphotyrosine protein phosphatase family.</text>
</comment>
<feature type="active site" description="Proton donor" evidence="5">
    <location>
        <position position="165"/>
    </location>
</feature>
<dbReference type="SUPFAM" id="SSF52788">
    <property type="entry name" value="Phosphotyrosine protein phosphatases I"/>
    <property type="match status" value="1"/>
</dbReference>
<gene>
    <name evidence="8" type="ORF">BN12_2110002</name>
</gene>
<evidence type="ECO:0000313" key="9">
    <source>
        <dbReference type="Proteomes" id="UP000035721"/>
    </source>
</evidence>
<dbReference type="EMBL" id="CAJB01000126">
    <property type="protein sequence ID" value="CCH77665.1"/>
    <property type="molecule type" value="Genomic_DNA"/>
</dbReference>
<dbReference type="GO" id="GO:0004725">
    <property type="term" value="F:protein tyrosine phosphatase activity"/>
    <property type="evidence" value="ECO:0007669"/>
    <property type="project" value="UniProtKB-EC"/>
</dbReference>
<keyword evidence="9" id="KW-1185">Reference proteome</keyword>
<dbReference type="PANTHER" id="PTHR11717">
    <property type="entry name" value="LOW MOLECULAR WEIGHT PROTEIN TYROSINE PHOSPHATASE"/>
    <property type="match status" value="1"/>
</dbReference>
<dbReference type="InterPro" id="IPR036196">
    <property type="entry name" value="Ptyr_pPase_sf"/>
</dbReference>
<protein>
    <recommendedName>
        <fullName evidence="2">protein-tyrosine-phosphatase</fullName>
        <ecNumber evidence="2">3.1.3.48</ecNumber>
    </recommendedName>
</protein>
<dbReference type="InterPro" id="IPR050438">
    <property type="entry name" value="LMW_PTPase"/>
</dbReference>
<accession>A0A077M0D2</accession>
<keyword evidence="4" id="KW-0904">Protein phosphatase</keyword>
<dbReference type="AlphaFoldDB" id="A0A077M0D2"/>
<dbReference type="SMART" id="SM00226">
    <property type="entry name" value="LMWPc"/>
    <property type="match status" value="1"/>
</dbReference>
<evidence type="ECO:0000256" key="2">
    <source>
        <dbReference type="ARBA" id="ARBA00013064"/>
    </source>
</evidence>
<evidence type="ECO:0000256" key="4">
    <source>
        <dbReference type="ARBA" id="ARBA00022912"/>
    </source>
</evidence>
<dbReference type="EC" id="3.1.3.48" evidence="2"/>
<feature type="active site" evidence="5">
    <location>
        <position position="47"/>
    </location>
</feature>
<evidence type="ECO:0000259" key="7">
    <source>
        <dbReference type="SMART" id="SM00226"/>
    </source>
</evidence>
<feature type="domain" description="Phosphotyrosine protein phosphatase I" evidence="7">
    <location>
        <begin position="35"/>
        <end position="191"/>
    </location>
</feature>
<evidence type="ECO:0000256" key="6">
    <source>
        <dbReference type="SAM" id="MobiDB-lite"/>
    </source>
</evidence>
<evidence type="ECO:0000256" key="1">
    <source>
        <dbReference type="ARBA" id="ARBA00011063"/>
    </source>
</evidence>
<sequence length="214" mass="23116">MERARPPRGGGRRGGGGSPGVTRETVTTMSHHEPYRVCVVCTGNICRSVMGEVMLRQALEEAGLGDRVAVDSAGTTSWEEGNPADPRTVATLARQGLDGHGVRDHVARRFDGSWLPDLDLVLAADHGHLSALRRLARREEDRAKVRMLRSFDPLSEAAGDLDMDDPWYGGTADFERTYDEIAAALPGLVEYVREALAGDAVPDLAGGSVPDRDR</sequence>
<proteinExistence type="inferred from homology"/>
<evidence type="ECO:0000256" key="3">
    <source>
        <dbReference type="ARBA" id="ARBA00022801"/>
    </source>
</evidence>
<name>A0A077M0D2_9MICO</name>
<dbReference type="Proteomes" id="UP000035721">
    <property type="component" value="Unassembled WGS sequence"/>
</dbReference>
<evidence type="ECO:0000313" key="8">
    <source>
        <dbReference type="EMBL" id="CCH77665.1"/>
    </source>
</evidence>
<dbReference type="Gene3D" id="3.40.50.2300">
    <property type="match status" value="1"/>
</dbReference>
<comment type="caution">
    <text evidence="8">The sequence shown here is derived from an EMBL/GenBank/DDBJ whole genome shotgun (WGS) entry which is preliminary data.</text>
</comment>